<accession>A0A0A2KJZ3</accession>
<evidence type="ECO:0000313" key="1">
    <source>
        <dbReference type="EMBL" id="KGO68127.1"/>
    </source>
</evidence>
<keyword evidence="2" id="KW-1185">Reference proteome</keyword>
<dbReference type="EMBL" id="JQGA01001233">
    <property type="protein sequence ID" value="KGO68127.1"/>
    <property type="molecule type" value="Genomic_DNA"/>
</dbReference>
<dbReference type="HOGENOM" id="CLU_2979819_0_0_1"/>
<proteinExistence type="predicted"/>
<dbReference type="AlphaFoldDB" id="A0A0A2KJZ3"/>
<reference evidence="1 2" key="1">
    <citation type="journal article" date="2015" name="Mol. Plant Microbe Interact.">
        <title>Genome, transcriptome, and functional analyses of Penicillium expansum provide new insights into secondary metabolism and pathogenicity.</title>
        <authorList>
            <person name="Ballester A.R."/>
            <person name="Marcet-Houben M."/>
            <person name="Levin E."/>
            <person name="Sela N."/>
            <person name="Selma-Lazaro C."/>
            <person name="Carmona L."/>
            <person name="Wisniewski M."/>
            <person name="Droby S."/>
            <person name="Gonzalez-Candelas L."/>
            <person name="Gabaldon T."/>
        </authorList>
    </citation>
    <scope>NUCLEOTIDE SEQUENCE [LARGE SCALE GENOMIC DNA]</scope>
    <source>
        <strain evidence="1 2">PHI-1</strain>
    </source>
</reference>
<dbReference type="Proteomes" id="UP000030104">
    <property type="component" value="Unassembled WGS sequence"/>
</dbReference>
<evidence type="ECO:0000313" key="2">
    <source>
        <dbReference type="Proteomes" id="UP000030104"/>
    </source>
</evidence>
<comment type="caution">
    <text evidence="1">The sequence shown here is derived from an EMBL/GenBank/DDBJ whole genome shotgun (WGS) entry which is preliminary data.</text>
</comment>
<gene>
    <name evidence="1" type="ORF">PITC_053800</name>
</gene>
<protein>
    <submittedName>
        <fullName evidence="1">Uncharacterized protein</fullName>
    </submittedName>
</protein>
<name>A0A0A2KJZ3_PENIT</name>
<organism evidence="1 2">
    <name type="scientific">Penicillium italicum</name>
    <name type="common">Blue mold</name>
    <dbReference type="NCBI Taxonomy" id="40296"/>
    <lineage>
        <taxon>Eukaryota</taxon>
        <taxon>Fungi</taxon>
        <taxon>Dikarya</taxon>
        <taxon>Ascomycota</taxon>
        <taxon>Pezizomycotina</taxon>
        <taxon>Eurotiomycetes</taxon>
        <taxon>Eurotiomycetidae</taxon>
        <taxon>Eurotiales</taxon>
        <taxon>Aspergillaceae</taxon>
        <taxon>Penicillium</taxon>
    </lineage>
</organism>
<sequence>MTPPCKSPSAGYVETRIGFFELTCASVFSVDFSDYVLLSHPTSKVYKFLVSFRNSLLV</sequence>